<keyword evidence="2" id="KW-1185">Reference proteome</keyword>
<dbReference type="Proteomes" id="UP001501337">
    <property type="component" value="Unassembled WGS sequence"/>
</dbReference>
<proteinExistence type="predicted"/>
<accession>A0ABP7NRE7</accession>
<reference evidence="2" key="1">
    <citation type="journal article" date="2019" name="Int. J. Syst. Evol. Microbiol.">
        <title>The Global Catalogue of Microorganisms (GCM) 10K type strain sequencing project: providing services to taxonomists for standard genome sequencing and annotation.</title>
        <authorList>
            <consortium name="The Broad Institute Genomics Platform"/>
            <consortium name="The Broad Institute Genome Sequencing Center for Infectious Disease"/>
            <person name="Wu L."/>
            <person name="Ma J."/>
        </authorList>
    </citation>
    <scope>NUCLEOTIDE SEQUENCE [LARGE SCALE GENOMIC DNA]</scope>
    <source>
        <strain evidence="2">JCM 17555</strain>
    </source>
</reference>
<sequence length="345" mass="39957">MPFREHHSLELRTLFQAKPYQGADPAKAAIVFLSSDANYAPEISEPPFFNYILEYHKDGAAFWMKYGKHHPFLLDQYPFKKTQGGRRFHKTFSKIGLDSRYAEQVSFIELLDIPTIGNKSKDRKLFDSYANLEHLKWIDQLYLKPANRLIFVSRGVLRDMVRLRRNTELFQWLPKSLPRDKFETSANGNKVQEIYHFSSSHIHRQINLIKNMIDAWLAKSVHEWEKDYTGTAIDAARCSQKAVARRLTSHSAKEVVQDMNVKLGSEEIDPRTVRPDPSNANWTTPRTYGVYAVTRDGAADIRFGNHPVRQRELEREFGAATLIALYNDRELAKARAKAERKTHHA</sequence>
<evidence type="ECO:0000313" key="2">
    <source>
        <dbReference type="Proteomes" id="UP001501337"/>
    </source>
</evidence>
<comment type="caution">
    <text evidence="1">The sequence shown here is derived from an EMBL/GenBank/DDBJ whole genome shotgun (WGS) entry which is preliminary data.</text>
</comment>
<evidence type="ECO:0000313" key="1">
    <source>
        <dbReference type="EMBL" id="GAA3952558.1"/>
    </source>
</evidence>
<organism evidence="1 2">
    <name type="scientific">Allohahella marinimesophila</name>
    <dbReference type="NCBI Taxonomy" id="1054972"/>
    <lineage>
        <taxon>Bacteria</taxon>
        <taxon>Pseudomonadati</taxon>
        <taxon>Pseudomonadota</taxon>
        <taxon>Gammaproteobacteria</taxon>
        <taxon>Oceanospirillales</taxon>
        <taxon>Hahellaceae</taxon>
        <taxon>Allohahella</taxon>
    </lineage>
</organism>
<dbReference type="EMBL" id="BAABBO010000002">
    <property type="protein sequence ID" value="GAA3952558.1"/>
    <property type="molecule type" value="Genomic_DNA"/>
</dbReference>
<gene>
    <name evidence="1" type="ORF">GCM10022278_09410</name>
</gene>
<protein>
    <submittedName>
        <fullName evidence="1">Uncharacterized protein</fullName>
    </submittedName>
</protein>
<dbReference type="RefSeq" id="WP_344803835.1">
    <property type="nucleotide sequence ID" value="NZ_BAABBO010000002.1"/>
</dbReference>
<name>A0ABP7NRE7_9GAMM</name>